<reference evidence="13 14" key="1">
    <citation type="submission" date="2018-10" db="EMBL/GenBank/DDBJ databases">
        <title>Genomic Encyclopedia of Archaeal and Bacterial Type Strains, Phase II (KMG-II): from individual species to whole genera.</title>
        <authorList>
            <person name="Goeker M."/>
        </authorList>
    </citation>
    <scope>NUCLEOTIDE SEQUENCE [LARGE SCALE GENOMIC DNA]</scope>
    <source>
        <strain evidence="13 14">DSM 235</strain>
    </source>
</reference>
<sequence length="899" mass="99273">MSTASPAQVLILALVLVTSPLITNAQSGPARSNLEQGGSADISTADSEMSDVSESPDQPREQRRDPSSTQRTDRPDIAFDPAQVGLPGFTEPRTSAEDYAEITSLIDARIAELAAEARDPEQDDATEQTPGPAQDARIALLGELRTAVQRESVLAARLRELDGALAESQAAAENGEPPDLDLGVEPPYPLRLLDELRAKRNLAEHAREDAARLRSQADRRVAAADRSHEASVRERRLARDRLAVARDQAQGQAQAGLDIASLERDLEVARLAVLVTLQERESAQVGAALAEREDALAAARLARLQTRIAHVARDVVFTREALDERLAEIQAREEAVRADIASLVEAGDAAELALFQARRRLGLMTSDATDRDRAQEQVLTREAELAAARKGVEYLHQALGLAGSARTLYERRYALLQGEESALWPTWLRETQSLITDMIDESAFAQAELDALRSMQLALARRLARADLGAGVEQAIRERVGALEAQEERAREMLLVKDQVQSLAQRLRDQLDPLVSERSLGQHLDTAKLQLAAWWNTELFVIQDHGIYARDLVTGAVVFTLVLMLVSFLRTLLRRTVLPKLVEGSETERKTARAAVLALIRNTNQVFVLIVAFYAAMTVSGLAQGHLKVWLWTLLVVAVYVQVGIWATAGLVDFVQRQRSKKELLDPSAVTGYGLLLFFLRVGVWIVVVVSVMAHFKYPIAGLIGALGVGGIAVAFAVQNILSDVFHSMAIILDKPFKVGDFVIAGETLGVVDSIGVKTTRIRSLSGEMVVMSNTNLLNSTLRNYKHMRERRVVFKLGVVYETPPDRLERIPKMIEEIVRAQRFTRFDRAHFAAYGDFSLDFEVVYYVIGADFTLYMDIQQAINLAIYRKFQEEGIQFAYPTQELIVRRPPGELGRASA</sequence>
<evidence type="ECO:0000256" key="8">
    <source>
        <dbReference type="SAM" id="Phobius"/>
    </source>
</evidence>
<feature type="compositionally biased region" description="Basic and acidic residues" evidence="7">
    <location>
        <begin position="57"/>
        <end position="77"/>
    </location>
</feature>
<evidence type="ECO:0000313" key="14">
    <source>
        <dbReference type="Proteomes" id="UP000274556"/>
    </source>
</evidence>
<dbReference type="InterPro" id="IPR006685">
    <property type="entry name" value="MscS_channel_2nd"/>
</dbReference>
<dbReference type="InterPro" id="IPR023408">
    <property type="entry name" value="MscS_beta-dom_sf"/>
</dbReference>
<dbReference type="InterPro" id="IPR049278">
    <property type="entry name" value="MS_channel_C"/>
</dbReference>
<dbReference type="Gene3D" id="3.30.70.100">
    <property type="match status" value="1"/>
</dbReference>
<dbReference type="GO" id="GO:0005886">
    <property type="term" value="C:plasma membrane"/>
    <property type="evidence" value="ECO:0007669"/>
    <property type="project" value="UniProtKB-SubCell"/>
</dbReference>
<evidence type="ECO:0000256" key="1">
    <source>
        <dbReference type="ARBA" id="ARBA00004651"/>
    </source>
</evidence>
<dbReference type="InterPro" id="IPR010920">
    <property type="entry name" value="LSM_dom_sf"/>
</dbReference>
<keyword evidence="9" id="KW-0732">Signal</keyword>
<dbReference type="PANTHER" id="PTHR30566">
    <property type="entry name" value="YNAI-RELATED MECHANOSENSITIVE ION CHANNEL"/>
    <property type="match status" value="1"/>
</dbReference>
<evidence type="ECO:0000259" key="11">
    <source>
        <dbReference type="Pfam" id="PF21082"/>
    </source>
</evidence>
<dbReference type="SUPFAM" id="SSF50182">
    <property type="entry name" value="Sm-like ribonucleoproteins"/>
    <property type="match status" value="1"/>
</dbReference>
<feature type="domain" description="Mechanosensitive ion channel MscS C-terminal" evidence="11">
    <location>
        <begin position="793"/>
        <end position="878"/>
    </location>
</feature>
<comment type="subcellular location">
    <subcellularLocation>
        <location evidence="1">Cell membrane</location>
        <topology evidence="1">Multi-pass membrane protein</topology>
    </subcellularLocation>
</comment>
<evidence type="ECO:0000256" key="7">
    <source>
        <dbReference type="SAM" id="MobiDB-lite"/>
    </source>
</evidence>
<feature type="chain" id="PRO_5019865051" evidence="9">
    <location>
        <begin position="26"/>
        <end position="899"/>
    </location>
</feature>
<keyword evidence="4 8" id="KW-0812">Transmembrane</keyword>
<evidence type="ECO:0000256" key="6">
    <source>
        <dbReference type="ARBA" id="ARBA00023136"/>
    </source>
</evidence>
<evidence type="ECO:0000256" key="2">
    <source>
        <dbReference type="ARBA" id="ARBA00008017"/>
    </source>
</evidence>
<dbReference type="InterPro" id="IPR011014">
    <property type="entry name" value="MscS_channel_TM-2"/>
</dbReference>
<dbReference type="Proteomes" id="UP000274556">
    <property type="component" value="Unassembled WGS sequence"/>
</dbReference>
<feature type="transmembrane region" description="Helical" evidence="8">
    <location>
        <begin position="700"/>
        <end position="722"/>
    </location>
</feature>
<evidence type="ECO:0000313" key="13">
    <source>
        <dbReference type="EMBL" id="RKT43810.1"/>
    </source>
</evidence>
<comment type="similarity">
    <text evidence="2">Belongs to the MscS (TC 1.A.23) family.</text>
</comment>
<dbReference type="Pfam" id="PF21082">
    <property type="entry name" value="MS_channel_3rd"/>
    <property type="match status" value="1"/>
</dbReference>
<keyword evidence="14" id="KW-1185">Reference proteome</keyword>
<feature type="region of interest" description="Disordered" evidence="7">
    <location>
        <begin position="24"/>
        <end position="97"/>
    </location>
</feature>
<dbReference type="Gene3D" id="2.30.30.60">
    <property type="match status" value="1"/>
</dbReference>
<accession>A0A495V548</accession>
<keyword evidence="5 8" id="KW-1133">Transmembrane helix</keyword>
<feature type="compositionally biased region" description="Polar residues" evidence="7">
    <location>
        <begin position="24"/>
        <end position="56"/>
    </location>
</feature>
<proteinExistence type="inferred from homology"/>
<dbReference type="Gene3D" id="1.10.287.1260">
    <property type="match status" value="1"/>
</dbReference>
<evidence type="ECO:0000259" key="10">
    <source>
        <dbReference type="Pfam" id="PF00924"/>
    </source>
</evidence>
<name>A0A495V548_9GAMM</name>
<dbReference type="PANTHER" id="PTHR30566:SF25">
    <property type="entry name" value="INNER MEMBRANE PROTEIN"/>
    <property type="match status" value="1"/>
</dbReference>
<evidence type="ECO:0000259" key="12">
    <source>
        <dbReference type="Pfam" id="PF21088"/>
    </source>
</evidence>
<dbReference type="InterPro" id="IPR011066">
    <property type="entry name" value="MscS_channel_C_sf"/>
</dbReference>
<feature type="transmembrane region" description="Helical" evidence="8">
    <location>
        <begin position="594"/>
        <end position="617"/>
    </location>
</feature>
<dbReference type="InterPro" id="IPR049142">
    <property type="entry name" value="MS_channel_1st"/>
</dbReference>
<feature type="domain" description="Mechanosensitive ion channel MscS" evidence="10">
    <location>
        <begin position="720"/>
        <end position="787"/>
    </location>
</feature>
<dbReference type="AlphaFoldDB" id="A0A495V548"/>
<dbReference type="Pfam" id="PF00924">
    <property type="entry name" value="MS_channel_2nd"/>
    <property type="match status" value="1"/>
</dbReference>
<evidence type="ECO:0000256" key="4">
    <source>
        <dbReference type="ARBA" id="ARBA00022692"/>
    </source>
</evidence>
<evidence type="ECO:0000256" key="9">
    <source>
        <dbReference type="SAM" id="SignalP"/>
    </source>
</evidence>
<feature type="signal peptide" evidence="9">
    <location>
        <begin position="1"/>
        <end position="25"/>
    </location>
</feature>
<evidence type="ECO:0000256" key="3">
    <source>
        <dbReference type="ARBA" id="ARBA00022475"/>
    </source>
</evidence>
<keyword evidence="3" id="KW-1003">Cell membrane</keyword>
<organism evidence="13 14">
    <name type="scientific">Thiocapsa rosea</name>
    <dbReference type="NCBI Taxonomy" id="69360"/>
    <lineage>
        <taxon>Bacteria</taxon>
        <taxon>Pseudomonadati</taxon>
        <taxon>Pseudomonadota</taxon>
        <taxon>Gammaproteobacteria</taxon>
        <taxon>Chromatiales</taxon>
        <taxon>Chromatiaceae</taxon>
        <taxon>Thiocapsa</taxon>
    </lineage>
</organism>
<dbReference type="GO" id="GO:0008381">
    <property type="term" value="F:mechanosensitive monoatomic ion channel activity"/>
    <property type="evidence" value="ECO:0007669"/>
    <property type="project" value="UniProtKB-ARBA"/>
</dbReference>
<evidence type="ECO:0000256" key="5">
    <source>
        <dbReference type="ARBA" id="ARBA00022989"/>
    </source>
</evidence>
<dbReference type="EMBL" id="RBXL01000001">
    <property type="protein sequence ID" value="RKT43810.1"/>
    <property type="molecule type" value="Genomic_DNA"/>
</dbReference>
<feature type="domain" description="Mechanosensitive ion channel transmembrane helices 2/3" evidence="12">
    <location>
        <begin position="680"/>
        <end position="719"/>
    </location>
</feature>
<dbReference type="SUPFAM" id="SSF82861">
    <property type="entry name" value="Mechanosensitive channel protein MscS (YggB), transmembrane region"/>
    <property type="match status" value="1"/>
</dbReference>
<dbReference type="Pfam" id="PF21088">
    <property type="entry name" value="MS_channel_1st"/>
    <property type="match status" value="1"/>
</dbReference>
<feature type="transmembrane region" description="Helical" evidence="8">
    <location>
        <begin position="673"/>
        <end position="694"/>
    </location>
</feature>
<protein>
    <submittedName>
        <fullName evidence="13">Small-conductance mechanosensitive channel</fullName>
    </submittedName>
</protein>
<feature type="region of interest" description="Disordered" evidence="7">
    <location>
        <begin position="206"/>
        <end position="232"/>
    </location>
</feature>
<dbReference type="SUPFAM" id="SSF82689">
    <property type="entry name" value="Mechanosensitive channel protein MscS (YggB), C-terminal domain"/>
    <property type="match status" value="1"/>
</dbReference>
<feature type="transmembrane region" description="Helical" evidence="8">
    <location>
        <begin position="629"/>
        <end position="652"/>
    </location>
</feature>
<gene>
    <name evidence="13" type="ORF">BDD21_1169</name>
</gene>
<keyword evidence="6 8" id="KW-0472">Membrane</keyword>
<comment type="caution">
    <text evidence="13">The sequence shown here is derived from an EMBL/GenBank/DDBJ whole genome shotgun (WGS) entry which is preliminary data.</text>
</comment>
<feature type="transmembrane region" description="Helical" evidence="8">
    <location>
        <begin position="552"/>
        <end position="573"/>
    </location>
</feature>